<protein>
    <submittedName>
        <fullName evidence="1">SusC/RagA family protein</fullName>
    </submittedName>
</protein>
<sequence>VTDEGEDIYLGSVFPDANLAWRNDFSWKGINLGVLFTARLGGVCYSATQANLDLYGVSEASAAARDAGGVLINGREMVDAQKWYQAIGSQSGLPQYYLYSATNVRLQELSLGYTLPTKWFRDKMRMTVSFVGRNLWMIYCKAPFDPEAVASTGLNYQGIDYFMMPSMRSLGFNVKFQF</sequence>
<dbReference type="AlphaFoldDB" id="A0A5B3GHZ3"/>
<dbReference type="EMBL" id="VVXH01000055">
    <property type="protein sequence ID" value="KAA2372882.1"/>
    <property type="molecule type" value="Genomic_DNA"/>
</dbReference>
<evidence type="ECO:0000313" key="1">
    <source>
        <dbReference type="EMBL" id="KAA2372882.1"/>
    </source>
</evidence>
<feature type="non-terminal residue" evidence="1">
    <location>
        <position position="1"/>
    </location>
</feature>
<organism evidence="1 2">
    <name type="scientific">Alistipes onderdonkii</name>
    <dbReference type="NCBI Taxonomy" id="328813"/>
    <lineage>
        <taxon>Bacteria</taxon>
        <taxon>Pseudomonadati</taxon>
        <taxon>Bacteroidota</taxon>
        <taxon>Bacteroidia</taxon>
        <taxon>Bacteroidales</taxon>
        <taxon>Rikenellaceae</taxon>
        <taxon>Alistipes</taxon>
    </lineage>
</organism>
<gene>
    <name evidence="1" type="ORF">F2Y10_16830</name>
</gene>
<reference evidence="1 2" key="1">
    <citation type="journal article" date="2019" name="Nat. Med.">
        <title>A library of human gut bacterial isolates paired with longitudinal multiomics data enables mechanistic microbiome research.</title>
        <authorList>
            <person name="Poyet M."/>
            <person name="Groussin M."/>
            <person name="Gibbons S.M."/>
            <person name="Avila-Pacheco J."/>
            <person name="Jiang X."/>
            <person name="Kearney S.M."/>
            <person name="Perrotta A.R."/>
            <person name="Berdy B."/>
            <person name="Zhao S."/>
            <person name="Lieberman T.D."/>
            <person name="Swanson P.K."/>
            <person name="Smith M."/>
            <person name="Roesemann S."/>
            <person name="Alexander J.E."/>
            <person name="Rich S.A."/>
            <person name="Livny J."/>
            <person name="Vlamakis H."/>
            <person name="Clish C."/>
            <person name="Bullock K."/>
            <person name="Deik A."/>
            <person name="Scott J."/>
            <person name="Pierce K.A."/>
            <person name="Xavier R.J."/>
            <person name="Alm E.J."/>
        </authorList>
    </citation>
    <scope>NUCLEOTIDE SEQUENCE [LARGE SCALE GENOMIC DNA]</scope>
    <source>
        <strain evidence="1 2">BIOML-A266</strain>
    </source>
</reference>
<evidence type="ECO:0000313" key="2">
    <source>
        <dbReference type="Proteomes" id="UP000322940"/>
    </source>
</evidence>
<accession>A0A5B3GHZ3</accession>
<comment type="caution">
    <text evidence="1">The sequence shown here is derived from an EMBL/GenBank/DDBJ whole genome shotgun (WGS) entry which is preliminary data.</text>
</comment>
<name>A0A5B3GHZ3_9BACT</name>
<dbReference type="Proteomes" id="UP000322940">
    <property type="component" value="Unassembled WGS sequence"/>
</dbReference>
<proteinExistence type="predicted"/>